<proteinExistence type="predicted"/>
<comment type="caution">
    <text evidence="2">The sequence shown here is derived from an EMBL/GenBank/DDBJ whole genome shotgun (WGS) entry which is preliminary data.</text>
</comment>
<reference evidence="2" key="1">
    <citation type="journal article" date="2017" name="Mycologia">
        <title>Fusarium algeriense, sp. nov., a novel toxigenic crown rot pathogen of durum wheat from Algeria is nested in the Fusarium burgessii species complex.</title>
        <authorList>
            <person name="Laraba I."/>
            <person name="Keddad A."/>
            <person name="Boureghda H."/>
            <person name="Abdallah N."/>
            <person name="Vaughan M.M."/>
            <person name="Proctor R.H."/>
            <person name="Busman M."/>
            <person name="O'Donnell K."/>
        </authorList>
    </citation>
    <scope>NUCLEOTIDE SEQUENCE</scope>
    <source>
        <strain evidence="2">NRRL 25174</strain>
    </source>
</reference>
<dbReference type="PANTHER" id="PTHR10622">
    <property type="entry name" value="HET DOMAIN-CONTAINING PROTEIN"/>
    <property type="match status" value="1"/>
</dbReference>
<evidence type="ECO:0000313" key="2">
    <source>
        <dbReference type="EMBL" id="KAF4332166.1"/>
    </source>
</evidence>
<dbReference type="Pfam" id="PF06985">
    <property type="entry name" value="HET"/>
    <property type="match status" value="1"/>
</dbReference>
<dbReference type="InterPro" id="IPR010730">
    <property type="entry name" value="HET"/>
</dbReference>
<accession>A0A9P5A4Q4</accession>
<evidence type="ECO:0000313" key="3">
    <source>
        <dbReference type="Proteomes" id="UP000730481"/>
    </source>
</evidence>
<dbReference type="PANTHER" id="PTHR10622:SF10">
    <property type="entry name" value="HET DOMAIN-CONTAINING PROTEIN"/>
    <property type="match status" value="1"/>
</dbReference>
<protein>
    <submittedName>
        <fullName evidence="2">Het-domain protein</fullName>
    </submittedName>
</protein>
<dbReference type="OrthoDB" id="20872at2759"/>
<dbReference type="Proteomes" id="UP000730481">
    <property type="component" value="Unassembled WGS sequence"/>
</dbReference>
<organism evidence="2 3">
    <name type="scientific">Fusarium beomiforme</name>
    <dbReference type="NCBI Taxonomy" id="44412"/>
    <lineage>
        <taxon>Eukaryota</taxon>
        <taxon>Fungi</taxon>
        <taxon>Dikarya</taxon>
        <taxon>Ascomycota</taxon>
        <taxon>Pezizomycotina</taxon>
        <taxon>Sordariomycetes</taxon>
        <taxon>Hypocreomycetidae</taxon>
        <taxon>Hypocreales</taxon>
        <taxon>Nectriaceae</taxon>
        <taxon>Fusarium</taxon>
        <taxon>Fusarium burgessii species complex</taxon>
    </lineage>
</organism>
<dbReference type="EMBL" id="PVQB02001149">
    <property type="protein sequence ID" value="KAF4332166.1"/>
    <property type="molecule type" value="Genomic_DNA"/>
</dbReference>
<reference evidence="2" key="2">
    <citation type="submission" date="2020-02" db="EMBL/GenBank/DDBJ databases">
        <title>Identification and distribution of gene clusters putatively required for synthesis of sphingolipid metabolism inhibitors in phylogenetically diverse species of the filamentous fungus Fusarium.</title>
        <authorList>
            <person name="Kim H.-S."/>
            <person name="Busman M."/>
            <person name="Brown D.W."/>
            <person name="Divon H."/>
            <person name="Uhlig S."/>
            <person name="Proctor R.H."/>
        </authorList>
    </citation>
    <scope>NUCLEOTIDE SEQUENCE</scope>
    <source>
        <strain evidence="2">NRRL 25174</strain>
    </source>
</reference>
<dbReference type="PROSITE" id="PS50252">
    <property type="entry name" value="TBOX_3"/>
    <property type="match status" value="1"/>
</dbReference>
<dbReference type="GO" id="GO:0045893">
    <property type="term" value="P:positive regulation of DNA-templated transcription"/>
    <property type="evidence" value="ECO:0007669"/>
    <property type="project" value="InterPro"/>
</dbReference>
<dbReference type="GO" id="GO:0003700">
    <property type="term" value="F:DNA-binding transcription factor activity"/>
    <property type="evidence" value="ECO:0007669"/>
    <property type="project" value="InterPro"/>
</dbReference>
<name>A0A9P5A4Q4_9HYPO</name>
<dbReference type="InterPro" id="IPR046360">
    <property type="entry name" value="T-box_DNA-bd"/>
</dbReference>
<feature type="domain" description="T-box" evidence="1">
    <location>
        <begin position="414"/>
        <end position="476"/>
    </location>
</feature>
<evidence type="ECO:0000259" key="1">
    <source>
        <dbReference type="PROSITE" id="PS50252"/>
    </source>
</evidence>
<dbReference type="AlphaFoldDB" id="A0A9P5A4Q4"/>
<gene>
    <name evidence="2" type="ORF">FBEOM_14041</name>
</gene>
<keyword evidence="3" id="KW-1185">Reference proteome</keyword>
<sequence length="574" mass="66463">MRLLLAKDLHFKEFPSDKIPKYAILSHRWEVEEPSYWDMKTRIAQRDTDVSGTGPRWNEGIYRKIYEFGLMASQAGYEYIWVDTCCIDKSSSAELQESINSMYRWYMESDVCYAYLSDVSISTDRARQKRRSAASKPWTESFQNSKWFTRGWTLQELLAPRELIFFDKDWNMCGNRVELQGAIQAATGIDAASLIKASYRDGAYLKSIRLGRLFSWAANRQTTRCEDRAYSLLGIFDVNMPLLYGERDRAFYRLQEEIIKVNEDVSLLAWNCTEADDRFAPNGLAKSPSQFQNYQNLTTQDSTRIPYVTFSPRMIPRGLQATLKIRRDPYETSLVYAVLVHGINRRSLVLPILFCSLTFVRTPIQNECVRFSDPIYVPSRFVNEAKPEPICFIRHIEATHLYEPGDGFSLCSAVWKNYTTTFTYPVQTQAGRRHFPALLGRFPKTPEQRGKNYNFIVELAARTDSKRRYVIIVDYWASGATIINNMTITVVRPRWHINLAYAMELVRRRQAGLKFKSHKLPDAYGNTIPTGEIVYISHFASLWVSEAQNNLDKAMSQPRQGREVRVIGRVMKCL</sequence>